<dbReference type="InterPro" id="IPR028994">
    <property type="entry name" value="Integrin_alpha_N"/>
</dbReference>
<feature type="signal peptide" evidence="2">
    <location>
        <begin position="1"/>
        <end position="20"/>
    </location>
</feature>
<dbReference type="AlphaFoldDB" id="A0A940RUX0"/>
<evidence type="ECO:0000256" key="1">
    <source>
        <dbReference type="ARBA" id="ARBA00022729"/>
    </source>
</evidence>
<sequence length="289" mass="29920">MGWAAGLAAAILLVTGGAYALPKLSTAASGSQTRAHVDSAAPAATKRLSLFGRKSDGILYDYEPKSGAGWERAVKLGGGYGEADQFVQAAQSAPGAADLYFRMGSTLYYTAERGNDTKVIGGGWNIYNLLMSPGDLGGSSYDDLVGRHTDGSLWFYQGSASGTLATRVRIGNSGWNGMNALTGRGDYTGDGHNDLIARSTSGTLYIYPGSGNAASGSAFHSRITVGTDWGAYKRLVSTGDQDGDGKPDLIAVDSAGALWLFPGTGKASAPFAARVKIGNSGWSAFNVLF</sequence>
<accession>A0A940RUX0</accession>
<dbReference type="PANTHER" id="PTHR46580:SF4">
    <property type="entry name" value="ATP_GTP-BINDING PROTEIN"/>
    <property type="match status" value="1"/>
</dbReference>
<reference evidence="3" key="1">
    <citation type="submission" date="2021-03" db="EMBL/GenBank/DDBJ databases">
        <title>Whole genome sequence of Streptomyces bomunensis MMS17-BM035.</title>
        <authorList>
            <person name="Lee J.H."/>
        </authorList>
    </citation>
    <scope>NUCLEOTIDE SEQUENCE</scope>
    <source>
        <strain evidence="3">MMS17-BM035</strain>
    </source>
</reference>
<dbReference type="EMBL" id="JAGIQL010000041">
    <property type="protein sequence ID" value="MBP0458422.1"/>
    <property type="molecule type" value="Genomic_DNA"/>
</dbReference>
<keyword evidence="4" id="KW-1185">Reference proteome</keyword>
<proteinExistence type="predicted"/>
<dbReference type="Gene3D" id="2.115.10.10">
    <property type="entry name" value="Tachylectin 2"/>
    <property type="match status" value="1"/>
</dbReference>
<evidence type="ECO:0000256" key="2">
    <source>
        <dbReference type="SAM" id="SignalP"/>
    </source>
</evidence>
<protein>
    <submittedName>
        <fullName evidence="3">VCBS repeat-containing protein</fullName>
    </submittedName>
</protein>
<evidence type="ECO:0000313" key="4">
    <source>
        <dbReference type="Proteomes" id="UP000670475"/>
    </source>
</evidence>
<dbReference type="SUPFAM" id="SSF69318">
    <property type="entry name" value="Integrin alpha N-terminal domain"/>
    <property type="match status" value="1"/>
</dbReference>
<gene>
    <name evidence="3" type="ORF">JFN87_13030</name>
</gene>
<name>A0A940RUX0_9ACTN</name>
<dbReference type="Pfam" id="PF13517">
    <property type="entry name" value="FG-GAP_3"/>
    <property type="match status" value="1"/>
</dbReference>
<feature type="chain" id="PRO_5039094547" evidence="2">
    <location>
        <begin position="21"/>
        <end position="289"/>
    </location>
</feature>
<dbReference type="InterPro" id="IPR013517">
    <property type="entry name" value="FG-GAP"/>
</dbReference>
<organism evidence="3 4">
    <name type="scientific">Streptomyces montanisoli</name>
    <dbReference type="NCBI Taxonomy" id="2798581"/>
    <lineage>
        <taxon>Bacteria</taxon>
        <taxon>Bacillati</taxon>
        <taxon>Actinomycetota</taxon>
        <taxon>Actinomycetes</taxon>
        <taxon>Kitasatosporales</taxon>
        <taxon>Streptomycetaceae</taxon>
        <taxon>Streptomyces</taxon>
    </lineage>
</organism>
<comment type="caution">
    <text evidence="3">The sequence shown here is derived from an EMBL/GenBank/DDBJ whole genome shotgun (WGS) entry which is preliminary data.</text>
</comment>
<keyword evidence="1 2" id="KW-0732">Signal</keyword>
<dbReference type="PANTHER" id="PTHR46580">
    <property type="entry name" value="SENSOR KINASE-RELATED"/>
    <property type="match status" value="1"/>
</dbReference>
<dbReference type="Proteomes" id="UP000670475">
    <property type="component" value="Unassembled WGS sequence"/>
</dbReference>
<evidence type="ECO:0000313" key="3">
    <source>
        <dbReference type="EMBL" id="MBP0458422.1"/>
    </source>
</evidence>